<comment type="caution">
    <text evidence="3">The sequence shown here is derived from an EMBL/GenBank/DDBJ whole genome shotgun (WGS) entry which is preliminary data.</text>
</comment>
<dbReference type="PANTHER" id="PTHR43401:SF2">
    <property type="entry name" value="L-THREONINE 3-DEHYDROGENASE"/>
    <property type="match status" value="1"/>
</dbReference>
<evidence type="ECO:0000313" key="4">
    <source>
        <dbReference type="Proteomes" id="UP000824175"/>
    </source>
</evidence>
<dbReference type="GO" id="GO:0006813">
    <property type="term" value="P:potassium ion transport"/>
    <property type="evidence" value="ECO:0007669"/>
    <property type="project" value="InterPro"/>
</dbReference>
<dbReference type="GO" id="GO:0016491">
    <property type="term" value="F:oxidoreductase activity"/>
    <property type="evidence" value="ECO:0007669"/>
    <property type="project" value="UniProtKB-KW"/>
</dbReference>
<keyword evidence="1" id="KW-0560">Oxidoreductase</keyword>
<dbReference type="InterPro" id="IPR050129">
    <property type="entry name" value="Zn_alcohol_dh"/>
</dbReference>
<dbReference type="InterPro" id="IPR036291">
    <property type="entry name" value="NAD(P)-bd_dom_sf"/>
</dbReference>
<dbReference type="AlphaFoldDB" id="A0A9D1L179"/>
<evidence type="ECO:0000259" key="2">
    <source>
        <dbReference type="Pfam" id="PF02254"/>
    </source>
</evidence>
<reference evidence="3" key="1">
    <citation type="submission" date="2020-10" db="EMBL/GenBank/DDBJ databases">
        <authorList>
            <person name="Gilroy R."/>
        </authorList>
    </citation>
    <scope>NUCLEOTIDE SEQUENCE</scope>
    <source>
        <strain evidence="3">CHK195-11698</strain>
    </source>
</reference>
<dbReference type="Proteomes" id="UP000824175">
    <property type="component" value="Unassembled WGS sequence"/>
</dbReference>
<gene>
    <name evidence="3" type="ORF">IAD15_10700</name>
</gene>
<dbReference type="InterPro" id="IPR011032">
    <property type="entry name" value="GroES-like_sf"/>
</dbReference>
<organism evidence="3 4">
    <name type="scientific">Candidatus Fimiplasma intestinipullorum</name>
    <dbReference type="NCBI Taxonomy" id="2840825"/>
    <lineage>
        <taxon>Bacteria</taxon>
        <taxon>Bacillati</taxon>
        <taxon>Bacillota</taxon>
        <taxon>Clostridia</taxon>
        <taxon>Eubacteriales</taxon>
        <taxon>Candidatus Fimiplasma</taxon>
    </lineage>
</organism>
<dbReference type="PANTHER" id="PTHR43401">
    <property type="entry name" value="L-THREONINE 3-DEHYDROGENASE"/>
    <property type="match status" value="1"/>
</dbReference>
<dbReference type="InterPro" id="IPR003148">
    <property type="entry name" value="RCK_N"/>
</dbReference>
<feature type="domain" description="RCK N-terminal" evidence="2">
    <location>
        <begin position="106"/>
        <end position="153"/>
    </location>
</feature>
<dbReference type="Gene3D" id="3.40.50.720">
    <property type="entry name" value="NAD(P)-binding Rossmann-like Domain"/>
    <property type="match status" value="1"/>
</dbReference>
<dbReference type="EMBL" id="DVMJ01000094">
    <property type="protein sequence ID" value="HIU14515.1"/>
    <property type="molecule type" value="Genomic_DNA"/>
</dbReference>
<dbReference type="Pfam" id="PF02254">
    <property type="entry name" value="TrkA_N"/>
    <property type="match status" value="1"/>
</dbReference>
<accession>A0A9D1L179</accession>
<dbReference type="Gene3D" id="3.90.180.10">
    <property type="entry name" value="Medium-chain alcohol dehydrogenases, catalytic domain"/>
    <property type="match status" value="1"/>
</dbReference>
<evidence type="ECO:0000313" key="3">
    <source>
        <dbReference type="EMBL" id="HIU14515.1"/>
    </source>
</evidence>
<dbReference type="SUPFAM" id="SSF51735">
    <property type="entry name" value="NAD(P)-binding Rossmann-fold domains"/>
    <property type="match status" value="1"/>
</dbReference>
<sequence length="182" mass="19831">MAYSRILYWVMKWISEIVEIGTDVDEDIRIGGIAFVDPTMGTGMGAAGSVMAGAFCEYAVVKNAKVNENIYPLDKDCDLDTMAIIEPFCVGTKEATMIEPRKDEKVVILGAGTIGLCAAASLIGRGLTQVVVVDRDENRLNSARPIGTMVVNTTHEDLKEGLDSFIRNLSGVFPSPRCRYVY</sequence>
<evidence type="ECO:0000256" key="1">
    <source>
        <dbReference type="ARBA" id="ARBA00023002"/>
    </source>
</evidence>
<dbReference type="SUPFAM" id="SSF50129">
    <property type="entry name" value="GroES-like"/>
    <property type="match status" value="1"/>
</dbReference>
<proteinExistence type="predicted"/>
<protein>
    <submittedName>
        <fullName evidence="3">NAD-binding protein</fullName>
    </submittedName>
</protein>
<name>A0A9D1L179_9FIRM</name>
<reference evidence="3" key="2">
    <citation type="journal article" date="2021" name="PeerJ">
        <title>Extensive microbial diversity within the chicken gut microbiome revealed by metagenomics and culture.</title>
        <authorList>
            <person name="Gilroy R."/>
            <person name="Ravi A."/>
            <person name="Getino M."/>
            <person name="Pursley I."/>
            <person name="Horton D.L."/>
            <person name="Alikhan N.F."/>
            <person name="Baker D."/>
            <person name="Gharbi K."/>
            <person name="Hall N."/>
            <person name="Watson M."/>
            <person name="Adriaenssens E.M."/>
            <person name="Foster-Nyarko E."/>
            <person name="Jarju S."/>
            <person name="Secka A."/>
            <person name="Antonio M."/>
            <person name="Oren A."/>
            <person name="Chaudhuri R.R."/>
            <person name="La Ragione R."/>
            <person name="Hildebrand F."/>
            <person name="Pallen M.J."/>
        </authorList>
    </citation>
    <scope>NUCLEOTIDE SEQUENCE</scope>
    <source>
        <strain evidence="3">CHK195-11698</strain>
    </source>
</reference>